<keyword evidence="15" id="KW-1185">Reference proteome</keyword>
<evidence type="ECO:0000256" key="11">
    <source>
        <dbReference type="PROSITE-ProRule" id="PRU00309"/>
    </source>
</evidence>
<dbReference type="InterPro" id="IPR006612">
    <property type="entry name" value="THAP_Znf"/>
</dbReference>
<proteinExistence type="predicted"/>
<evidence type="ECO:0000256" key="9">
    <source>
        <dbReference type="ARBA" id="ARBA00023125"/>
    </source>
</evidence>
<sequence>MGRKCAVPHCYTGYRKCTEKAALYKVPDDDFFLSKWQDAIAREDRPINPKDYVCEKHFKDDDILRKRIRKDIVENYQRPRLKPDAIPSIFPDLPEFILKMTKKRRKVNVPVPDDMTVNIDLEKIDEPLEIKEENEDDRKENENGGPKIDLDEIEIKTELEEDNTASIGDKEEYDPTGAKLHHCDSCSYKTKFSHNLRTHKVKHLSGEDAYMICEFCINYKTKWEITYVNHMKSKHGIILKEYFKCPFCTFKTKNKFFFTKHCENEHDNEEIILKMLKCEFDGCDYRTESQALLKIHSLTHDNFQVEMSSNIRTFSCKECAFKSNCKGTLDTHLKSCHKADDTGEIAGISKSTKPELFCKECYFKTSSKNALTKHTNSAHNTGAIEEIPIILKKTLETNLTPSTLHTKAVIKQKAILKCSRCPYKSHSEEMLEKHLSKHQMLLQTTTIQQINRLQCTKCSFVTFSKSSLEDHQQNSFHCVECEYVTRNKSEHIIHTLTHRNVSVEEVKNASHEGSCGNSNKRYNDISAATDFCLVTIKEERDDLSMEES</sequence>
<evidence type="ECO:0000256" key="4">
    <source>
        <dbReference type="ARBA" id="ARBA00022492"/>
    </source>
</evidence>
<dbReference type="PROSITE" id="PS50950">
    <property type="entry name" value="ZF_THAP"/>
    <property type="match status" value="1"/>
</dbReference>
<organism evidence="14 15">
    <name type="scientific">Psylliodes chrysocephalus</name>
    <dbReference type="NCBI Taxonomy" id="3402493"/>
    <lineage>
        <taxon>Eukaryota</taxon>
        <taxon>Metazoa</taxon>
        <taxon>Ecdysozoa</taxon>
        <taxon>Arthropoda</taxon>
        <taxon>Hexapoda</taxon>
        <taxon>Insecta</taxon>
        <taxon>Pterygota</taxon>
        <taxon>Neoptera</taxon>
        <taxon>Endopterygota</taxon>
        <taxon>Coleoptera</taxon>
        <taxon>Polyphaga</taxon>
        <taxon>Cucujiformia</taxon>
        <taxon>Chrysomeloidea</taxon>
        <taxon>Chrysomelidae</taxon>
        <taxon>Galerucinae</taxon>
        <taxon>Alticini</taxon>
        <taxon>Psylliodes</taxon>
    </lineage>
</organism>
<dbReference type="SMART" id="SM00980">
    <property type="entry name" value="THAP"/>
    <property type="match status" value="1"/>
</dbReference>
<evidence type="ECO:0000256" key="10">
    <source>
        <dbReference type="ARBA" id="ARBA00023242"/>
    </source>
</evidence>
<comment type="function">
    <text evidence="1">Gap class segmentation protein that controls development of head structures.</text>
</comment>
<dbReference type="GO" id="GO:0003677">
    <property type="term" value="F:DNA binding"/>
    <property type="evidence" value="ECO:0007669"/>
    <property type="project" value="UniProtKB-UniRule"/>
</dbReference>
<protein>
    <recommendedName>
        <fullName evidence="3">Protein hunchback</fullName>
    </recommendedName>
</protein>
<evidence type="ECO:0000256" key="6">
    <source>
        <dbReference type="ARBA" id="ARBA00022737"/>
    </source>
</evidence>
<dbReference type="OrthoDB" id="6764673at2759"/>
<dbReference type="SMART" id="SM00692">
    <property type="entry name" value="DM3"/>
    <property type="match status" value="1"/>
</dbReference>
<comment type="subcellular location">
    <subcellularLocation>
        <location evidence="2">Nucleus</location>
    </subcellularLocation>
</comment>
<dbReference type="PANTHER" id="PTHR24392:SF49">
    <property type="entry name" value="PROTEIN HUNCHBACK"/>
    <property type="match status" value="1"/>
</dbReference>
<evidence type="ECO:0000256" key="2">
    <source>
        <dbReference type="ARBA" id="ARBA00004123"/>
    </source>
</evidence>
<keyword evidence="6" id="KW-0677">Repeat</keyword>
<dbReference type="InterPro" id="IPR013087">
    <property type="entry name" value="Znf_C2H2_type"/>
</dbReference>
<keyword evidence="10" id="KW-0539">Nucleus</keyword>
<dbReference type="GO" id="GO:0008270">
    <property type="term" value="F:zinc ion binding"/>
    <property type="evidence" value="ECO:0007669"/>
    <property type="project" value="UniProtKB-KW"/>
</dbReference>
<dbReference type="Pfam" id="PF05485">
    <property type="entry name" value="THAP"/>
    <property type="match status" value="1"/>
</dbReference>
<keyword evidence="9 11" id="KW-0238">DNA-binding</keyword>
<dbReference type="EMBL" id="OV651818">
    <property type="protein sequence ID" value="CAH1111974.1"/>
    <property type="molecule type" value="Genomic_DNA"/>
</dbReference>
<evidence type="ECO:0000313" key="14">
    <source>
        <dbReference type="EMBL" id="CAH1111974.1"/>
    </source>
</evidence>
<feature type="domain" description="THAP-type" evidence="13">
    <location>
        <begin position="1"/>
        <end position="90"/>
    </location>
</feature>
<evidence type="ECO:0000256" key="3">
    <source>
        <dbReference type="ARBA" id="ARBA00013638"/>
    </source>
</evidence>
<keyword evidence="8" id="KW-0862">Zinc</keyword>
<dbReference type="PANTHER" id="PTHR24392">
    <property type="entry name" value="ZINC FINGER PROTEIN"/>
    <property type="match status" value="1"/>
</dbReference>
<keyword evidence="5" id="KW-0479">Metal-binding</keyword>
<dbReference type="SUPFAM" id="SSF57716">
    <property type="entry name" value="Glucocorticoid receptor-like (DNA-binding domain)"/>
    <property type="match status" value="1"/>
</dbReference>
<evidence type="ECO:0000256" key="5">
    <source>
        <dbReference type="ARBA" id="ARBA00022723"/>
    </source>
</evidence>
<reference evidence="14" key="1">
    <citation type="submission" date="2022-01" db="EMBL/GenBank/DDBJ databases">
        <authorList>
            <person name="King R."/>
        </authorList>
    </citation>
    <scope>NUCLEOTIDE SEQUENCE</scope>
</reference>
<keyword evidence="4" id="KW-0302">Gap protein</keyword>
<evidence type="ECO:0000256" key="7">
    <source>
        <dbReference type="ARBA" id="ARBA00022771"/>
    </source>
</evidence>
<feature type="region of interest" description="Disordered" evidence="12">
    <location>
        <begin position="128"/>
        <end position="147"/>
    </location>
</feature>
<evidence type="ECO:0000256" key="8">
    <source>
        <dbReference type="ARBA" id="ARBA00022833"/>
    </source>
</evidence>
<evidence type="ECO:0000259" key="13">
    <source>
        <dbReference type="PROSITE" id="PS50950"/>
    </source>
</evidence>
<dbReference type="GO" id="GO:0005634">
    <property type="term" value="C:nucleus"/>
    <property type="evidence" value="ECO:0007669"/>
    <property type="project" value="UniProtKB-SubCell"/>
</dbReference>
<name>A0A9P0D510_9CUCU</name>
<keyword evidence="4" id="KW-0217">Developmental protein</keyword>
<evidence type="ECO:0000313" key="15">
    <source>
        <dbReference type="Proteomes" id="UP001153636"/>
    </source>
</evidence>
<dbReference type="AlphaFoldDB" id="A0A9P0D510"/>
<gene>
    <name evidence="14" type="ORF">PSYICH_LOCUS12865</name>
</gene>
<dbReference type="Gene3D" id="3.30.160.60">
    <property type="entry name" value="Classic Zinc Finger"/>
    <property type="match status" value="3"/>
</dbReference>
<dbReference type="SMART" id="SM00355">
    <property type="entry name" value="ZnF_C2H2"/>
    <property type="match status" value="9"/>
</dbReference>
<evidence type="ECO:0000256" key="1">
    <source>
        <dbReference type="ARBA" id="ARBA00003983"/>
    </source>
</evidence>
<dbReference type="Proteomes" id="UP001153636">
    <property type="component" value="Chromosome 6"/>
</dbReference>
<accession>A0A9P0D510</accession>
<evidence type="ECO:0000256" key="12">
    <source>
        <dbReference type="SAM" id="MobiDB-lite"/>
    </source>
</evidence>
<keyword evidence="7 11" id="KW-0863">Zinc-finger</keyword>